<dbReference type="GO" id="GO:0006412">
    <property type="term" value="P:translation"/>
    <property type="evidence" value="ECO:0007669"/>
    <property type="project" value="UniProtKB-UniRule"/>
</dbReference>
<evidence type="ECO:0000256" key="4">
    <source>
        <dbReference type="HAMAP-Rule" id="MF_00270"/>
    </source>
</evidence>
<dbReference type="GO" id="GO:0009507">
    <property type="term" value="C:chloroplast"/>
    <property type="evidence" value="ECO:0007669"/>
    <property type="project" value="UniProtKB-SubCell"/>
</dbReference>
<dbReference type="PANTHER" id="PTHR13479:SF40">
    <property type="entry name" value="SMALL RIBOSOMAL SUBUNIT PROTEIN BS18M"/>
    <property type="match status" value="1"/>
</dbReference>
<organism evidence="6">
    <name type="scientific">Euglena viridis</name>
    <name type="common">Cercaria viridis</name>
    <dbReference type="NCBI Taxonomy" id="3040"/>
    <lineage>
        <taxon>Eukaryota</taxon>
        <taxon>Discoba</taxon>
        <taxon>Euglenozoa</taxon>
        <taxon>Euglenida</taxon>
        <taxon>Spirocuta</taxon>
        <taxon>Euglenophyceae</taxon>
        <taxon>Euglenales</taxon>
        <taxon>Euglenaceae</taxon>
        <taxon>Euglena</taxon>
    </lineage>
</organism>
<evidence type="ECO:0000256" key="1">
    <source>
        <dbReference type="ARBA" id="ARBA00005589"/>
    </source>
</evidence>
<keyword evidence="3 4" id="KW-0687">Ribonucleoprotein</keyword>
<geneLocation type="chloroplast" evidence="6"/>
<name>A0A0G3VH93_EUGVI</name>
<evidence type="ECO:0000256" key="2">
    <source>
        <dbReference type="ARBA" id="ARBA00022980"/>
    </source>
</evidence>
<dbReference type="GO" id="GO:0003735">
    <property type="term" value="F:structural constituent of ribosome"/>
    <property type="evidence" value="ECO:0007669"/>
    <property type="project" value="InterPro"/>
</dbReference>
<reference evidence="6" key="1">
    <citation type="journal article" date="2015" name="J. Eukaryot. Microbiol.">
        <title>Chloroplast Genome Evolution in the Euglenaceae.</title>
        <authorList>
            <person name="Bennett M.S."/>
            <person name="Triemer R.E."/>
        </authorList>
    </citation>
    <scope>NUCLEOTIDE SEQUENCE</scope>
    <source>
        <strain evidence="6">SAG 1224-17d</strain>
    </source>
</reference>
<dbReference type="InterPro" id="IPR036870">
    <property type="entry name" value="Ribosomal_bS18_sf"/>
</dbReference>
<dbReference type="Gene3D" id="4.10.640.10">
    <property type="entry name" value="Ribosomal protein S18"/>
    <property type="match status" value="1"/>
</dbReference>
<keyword evidence="2 4" id="KW-0689">Ribosomal protein</keyword>
<dbReference type="GO" id="GO:0070181">
    <property type="term" value="F:small ribosomal subunit rRNA binding"/>
    <property type="evidence" value="ECO:0007669"/>
    <property type="project" value="TreeGrafter"/>
</dbReference>
<keyword evidence="4" id="KW-0699">rRNA-binding</keyword>
<dbReference type="InterPro" id="IPR001648">
    <property type="entry name" value="Ribosomal_bS18"/>
</dbReference>
<sequence>MNNSRLNVSTIKYPEVIDYKNIYLLRKFITIQGKILPKRLTNLTAKQHRSIIKSIKKSRVLGLLPFINKEN</sequence>
<dbReference type="Pfam" id="PF01084">
    <property type="entry name" value="Ribosomal_S18"/>
    <property type="match status" value="1"/>
</dbReference>
<comment type="subcellular location">
    <subcellularLocation>
        <location evidence="4">Plastid</location>
        <location evidence="4">Chloroplast</location>
    </subcellularLocation>
</comment>
<evidence type="ECO:0000256" key="3">
    <source>
        <dbReference type="ARBA" id="ARBA00023274"/>
    </source>
</evidence>
<comment type="subunit">
    <text evidence="4">Part of the 30S ribosomal subunit.</text>
</comment>
<evidence type="ECO:0000256" key="5">
    <source>
        <dbReference type="RuleBase" id="RU003910"/>
    </source>
</evidence>
<dbReference type="EMBL" id="KP686075">
    <property type="protein sequence ID" value="AKL79009.1"/>
    <property type="molecule type" value="Genomic_DNA"/>
</dbReference>
<dbReference type="AlphaFoldDB" id="A0A0G3VH93"/>
<dbReference type="HAMAP" id="MF_00270">
    <property type="entry name" value="Ribosomal_bS18"/>
    <property type="match status" value="1"/>
</dbReference>
<evidence type="ECO:0000313" key="6">
    <source>
        <dbReference type="EMBL" id="AKL79009.1"/>
    </source>
</evidence>
<keyword evidence="4" id="KW-0694">RNA-binding</keyword>
<keyword evidence="6" id="KW-0934">Plastid</keyword>
<gene>
    <name evidence="4 6" type="primary">rps18</name>
</gene>
<comment type="similarity">
    <text evidence="1 4 5">Belongs to the bacterial ribosomal protein bS18 family.</text>
</comment>
<accession>A0A0G3VH93</accession>
<dbReference type="PRINTS" id="PR00974">
    <property type="entry name" value="RIBOSOMALS18"/>
</dbReference>
<dbReference type="GO" id="GO:0005763">
    <property type="term" value="C:mitochondrial small ribosomal subunit"/>
    <property type="evidence" value="ECO:0007669"/>
    <property type="project" value="TreeGrafter"/>
</dbReference>
<keyword evidence="6" id="KW-0150">Chloroplast</keyword>
<dbReference type="PANTHER" id="PTHR13479">
    <property type="entry name" value="30S RIBOSOMAL PROTEIN S18"/>
    <property type="match status" value="1"/>
</dbReference>
<dbReference type="NCBIfam" id="TIGR00165">
    <property type="entry name" value="S18"/>
    <property type="match status" value="1"/>
</dbReference>
<proteinExistence type="inferred from homology"/>
<dbReference type="SUPFAM" id="SSF46911">
    <property type="entry name" value="Ribosomal protein S18"/>
    <property type="match status" value="1"/>
</dbReference>
<protein>
    <recommendedName>
        <fullName evidence="4">Small ribosomal subunit protein bS18c</fullName>
    </recommendedName>
</protein>